<evidence type="ECO:0000313" key="2">
    <source>
        <dbReference type="EMBL" id="SFR81263.1"/>
    </source>
</evidence>
<evidence type="ECO:0000313" key="3">
    <source>
        <dbReference type="Proteomes" id="UP000199659"/>
    </source>
</evidence>
<evidence type="ECO:0000256" key="1">
    <source>
        <dbReference type="SAM" id="Phobius"/>
    </source>
</evidence>
<dbReference type="STRING" id="37658.SAMN05661086_01880"/>
<accession>A0A1I6JQN1</accession>
<dbReference type="AlphaFoldDB" id="A0A1I6JQN1"/>
<keyword evidence="1" id="KW-0472">Membrane</keyword>
<dbReference type="EMBL" id="FOYZ01000006">
    <property type="protein sequence ID" value="SFR81263.1"/>
    <property type="molecule type" value="Genomic_DNA"/>
</dbReference>
<keyword evidence="3" id="KW-1185">Reference proteome</keyword>
<gene>
    <name evidence="2" type="ORF">SAMN05661086_01880</name>
</gene>
<protein>
    <submittedName>
        <fullName evidence="2">Uncharacterized protein</fullName>
    </submittedName>
</protein>
<name>A0A1I6JQN1_9FIRM</name>
<organism evidence="2 3">
    <name type="scientific">Anaeromicropila populeti</name>
    <dbReference type="NCBI Taxonomy" id="37658"/>
    <lineage>
        <taxon>Bacteria</taxon>
        <taxon>Bacillati</taxon>
        <taxon>Bacillota</taxon>
        <taxon>Clostridia</taxon>
        <taxon>Lachnospirales</taxon>
        <taxon>Lachnospiraceae</taxon>
        <taxon>Anaeromicropila</taxon>
    </lineage>
</organism>
<keyword evidence="1" id="KW-0812">Transmembrane</keyword>
<sequence>MKNKIWVAIVSMKLIILVLVFYFNYDGNNEIMSEGTLIKVGCEI</sequence>
<dbReference type="Proteomes" id="UP000199659">
    <property type="component" value="Unassembled WGS sequence"/>
</dbReference>
<proteinExistence type="predicted"/>
<keyword evidence="1" id="KW-1133">Transmembrane helix</keyword>
<feature type="transmembrane region" description="Helical" evidence="1">
    <location>
        <begin position="6"/>
        <end position="25"/>
    </location>
</feature>
<reference evidence="2 3" key="1">
    <citation type="submission" date="2016-10" db="EMBL/GenBank/DDBJ databases">
        <authorList>
            <person name="de Groot N.N."/>
        </authorList>
    </citation>
    <scope>NUCLEOTIDE SEQUENCE [LARGE SCALE GENOMIC DNA]</scope>
    <source>
        <strain evidence="2 3">743A</strain>
    </source>
</reference>